<evidence type="ECO:0000256" key="10">
    <source>
        <dbReference type="RuleBase" id="RU004181"/>
    </source>
</evidence>
<keyword evidence="4 9" id="KW-0812">Transmembrane</keyword>
<keyword evidence="8 9" id="KW-0472">Membrane</keyword>
<dbReference type="Proteomes" id="UP000193978">
    <property type="component" value="Chromosome"/>
</dbReference>
<evidence type="ECO:0000256" key="5">
    <source>
        <dbReference type="ARBA" id="ARBA00022750"/>
    </source>
</evidence>
<dbReference type="GO" id="GO:0005886">
    <property type="term" value="C:plasma membrane"/>
    <property type="evidence" value="ECO:0007669"/>
    <property type="project" value="UniProtKB-SubCell"/>
</dbReference>
<keyword evidence="7 9" id="KW-1133">Transmembrane helix</keyword>
<comment type="catalytic activity">
    <reaction evidence="9">
        <text>Release of signal peptides from bacterial membrane prolipoproteins. Hydrolyzes -Xaa-Yaa-Zaa-|-(S,diacylglyceryl)Cys-, in which Xaa is hydrophobic (preferably Leu), and Yaa (Ala or Ser) and Zaa (Gly or Ala) have small, neutral side chains.</text>
        <dbReference type="EC" id="3.4.23.36"/>
    </reaction>
</comment>
<keyword evidence="5 9" id="KW-0064">Aspartyl protease</keyword>
<dbReference type="STRING" id="655015.B1812_13280"/>
<dbReference type="NCBIfam" id="TIGR00077">
    <property type="entry name" value="lspA"/>
    <property type="match status" value="1"/>
</dbReference>
<keyword evidence="2 9" id="KW-1003">Cell membrane</keyword>
<evidence type="ECO:0000256" key="9">
    <source>
        <dbReference type="HAMAP-Rule" id="MF_00161"/>
    </source>
</evidence>
<comment type="function">
    <text evidence="9">This protein specifically catalyzes the removal of signal peptides from prolipoproteins.</text>
</comment>
<feature type="active site" evidence="9">
    <location>
        <position position="129"/>
    </location>
</feature>
<keyword evidence="6 9" id="KW-0378">Hydrolase</keyword>
<evidence type="ECO:0000256" key="3">
    <source>
        <dbReference type="ARBA" id="ARBA00022670"/>
    </source>
</evidence>
<feature type="transmembrane region" description="Helical" evidence="9">
    <location>
        <begin position="142"/>
        <end position="163"/>
    </location>
</feature>
<reference evidence="11 12" key="1">
    <citation type="submission" date="2017-02" db="EMBL/GenBank/DDBJ databases">
        <authorList>
            <person name="Peterson S.W."/>
        </authorList>
    </citation>
    <scope>NUCLEOTIDE SEQUENCE [LARGE SCALE GENOMIC DNA]</scope>
    <source>
        <strain evidence="11 12">S285</strain>
    </source>
</reference>
<proteinExistence type="inferred from homology"/>
<evidence type="ECO:0000256" key="4">
    <source>
        <dbReference type="ARBA" id="ARBA00022692"/>
    </source>
</evidence>
<dbReference type="HAMAP" id="MF_00161">
    <property type="entry name" value="LspA"/>
    <property type="match status" value="1"/>
</dbReference>
<dbReference type="PRINTS" id="PR00781">
    <property type="entry name" value="LIPOSIGPTASE"/>
</dbReference>
<keyword evidence="3 9" id="KW-0645">Protease</keyword>
<organism evidence="11 12">
    <name type="scientific">Methylocystis bryophila</name>
    <dbReference type="NCBI Taxonomy" id="655015"/>
    <lineage>
        <taxon>Bacteria</taxon>
        <taxon>Pseudomonadati</taxon>
        <taxon>Pseudomonadota</taxon>
        <taxon>Alphaproteobacteria</taxon>
        <taxon>Hyphomicrobiales</taxon>
        <taxon>Methylocystaceae</taxon>
        <taxon>Methylocystis</taxon>
    </lineage>
</organism>
<evidence type="ECO:0000256" key="8">
    <source>
        <dbReference type="ARBA" id="ARBA00023136"/>
    </source>
</evidence>
<protein>
    <recommendedName>
        <fullName evidence="9">Lipoprotein signal peptidase</fullName>
        <ecNumber evidence="9">3.4.23.36</ecNumber>
    </recommendedName>
    <alternativeName>
        <fullName evidence="9">Prolipoprotein signal peptidase</fullName>
    </alternativeName>
    <alternativeName>
        <fullName evidence="9">Signal peptidase II</fullName>
        <shortName evidence="9">SPase II</shortName>
    </alternativeName>
</protein>
<feature type="transmembrane region" description="Helical" evidence="9">
    <location>
        <begin position="103"/>
        <end position="122"/>
    </location>
</feature>
<comment type="pathway">
    <text evidence="9">Protein modification; lipoprotein biosynthesis (signal peptide cleavage).</text>
</comment>
<evidence type="ECO:0000256" key="7">
    <source>
        <dbReference type="ARBA" id="ARBA00022989"/>
    </source>
</evidence>
<evidence type="ECO:0000256" key="2">
    <source>
        <dbReference type="ARBA" id="ARBA00022475"/>
    </source>
</evidence>
<dbReference type="Pfam" id="PF01252">
    <property type="entry name" value="Peptidase_A8"/>
    <property type="match status" value="1"/>
</dbReference>
<feature type="transmembrane region" description="Helical" evidence="9">
    <location>
        <begin position="75"/>
        <end position="96"/>
    </location>
</feature>
<keyword evidence="12" id="KW-1185">Reference proteome</keyword>
<dbReference type="KEGG" id="mbry:B1812_13280"/>
<dbReference type="EC" id="3.4.23.36" evidence="9"/>
<evidence type="ECO:0000256" key="6">
    <source>
        <dbReference type="ARBA" id="ARBA00022801"/>
    </source>
</evidence>
<comment type="caution">
    <text evidence="9">Lacks conserved residue(s) required for the propagation of feature annotation.</text>
</comment>
<dbReference type="GO" id="GO:0006508">
    <property type="term" value="P:proteolysis"/>
    <property type="evidence" value="ECO:0007669"/>
    <property type="project" value="UniProtKB-KW"/>
</dbReference>
<gene>
    <name evidence="9" type="primary">lspA</name>
    <name evidence="11" type="ORF">B1812_13280</name>
</gene>
<dbReference type="PANTHER" id="PTHR33695">
    <property type="entry name" value="LIPOPROTEIN SIGNAL PEPTIDASE"/>
    <property type="match status" value="1"/>
</dbReference>
<name>A0A1W6MWG7_9HYPH</name>
<evidence type="ECO:0000256" key="1">
    <source>
        <dbReference type="ARBA" id="ARBA00006139"/>
    </source>
</evidence>
<dbReference type="PANTHER" id="PTHR33695:SF1">
    <property type="entry name" value="LIPOPROTEIN SIGNAL PEPTIDASE"/>
    <property type="match status" value="1"/>
</dbReference>
<dbReference type="OrthoDB" id="9810259at2"/>
<comment type="subcellular location">
    <subcellularLocation>
        <location evidence="9">Cell membrane</location>
        <topology evidence="9">Multi-pass membrane protein</topology>
    </subcellularLocation>
</comment>
<sequence>MAFGKTLDLSLKSPKILGAAAAAVAFLLDQAHKLWMLDVFGVAEREPIRLTPFLDVVLSWNRGISYSLLSARDEVARYGLLGLQLAIVAGLCFWLWRAPRRLTALALGLIVGGALGNAADRLRYGAVADFFFFHTSLPVGPLANYVFNVADALITLGVALMLLDAARSGRDGQA</sequence>
<evidence type="ECO:0000313" key="12">
    <source>
        <dbReference type="Proteomes" id="UP000193978"/>
    </source>
</evidence>
<evidence type="ECO:0000313" key="11">
    <source>
        <dbReference type="EMBL" id="ARN81895.1"/>
    </source>
</evidence>
<comment type="similarity">
    <text evidence="1 9 10">Belongs to the peptidase A8 family.</text>
</comment>
<accession>A0A1W6MWG7</accession>
<dbReference type="AlphaFoldDB" id="A0A1W6MWG7"/>
<dbReference type="GO" id="GO:0004190">
    <property type="term" value="F:aspartic-type endopeptidase activity"/>
    <property type="evidence" value="ECO:0007669"/>
    <property type="project" value="UniProtKB-UniRule"/>
</dbReference>
<feature type="active site" evidence="9">
    <location>
        <position position="151"/>
    </location>
</feature>
<dbReference type="UniPathway" id="UPA00665"/>
<dbReference type="InterPro" id="IPR001872">
    <property type="entry name" value="Peptidase_A8"/>
</dbReference>
<dbReference type="EMBL" id="CP019948">
    <property type="protein sequence ID" value="ARN81895.1"/>
    <property type="molecule type" value="Genomic_DNA"/>
</dbReference>